<protein>
    <recommendedName>
        <fullName evidence="5">DUF2946 domain-containing protein</fullName>
    </recommendedName>
</protein>
<keyword evidence="1" id="KW-0472">Membrane</keyword>
<feature type="chain" id="PRO_5046781778" description="DUF2946 domain-containing protein" evidence="2">
    <location>
        <begin position="21"/>
        <end position="137"/>
    </location>
</feature>
<keyword evidence="1" id="KW-0812">Transmembrane</keyword>
<evidence type="ECO:0000256" key="1">
    <source>
        <dbReference type="SAM" id="Phobius"/>
    </source>
</evidence>
<evidence type="ECO:0000256" key="2">
    <source>
        <dbReference type="SAM" id="SignalP"/>
    </source>
</evidence>
<evidence type="ECO:0000313" key="3">
    <source>
        <dbReference type="EMBL" id="MCW0401658.1"/>
    </source>
</evidence>
<dbReference type="Proteomes" id="UP001320843">
    <property type="component" value="Unassembled WGS sequence"/>
</dbReference>
<name>A0ABT3E1L6_9XANT</name>
<proteinExistence type="predicted"/>
<dbReference type="EMBL" id="JANFWR010000059">
    <property type="protein sequence ID" value="MCW0401658.1"/>
    <property type="molecule type" value="Genomic_DNA"/>
</dbReference>
<evidence type="ECO:0008006" key="5">
    <source>
        <dbReference type="Google" id="ProtNLM"/>
    </source>
</evidence>
<keyword evidence="4" id="KW-1185">Reference proteome</keyword>
<gene>
    <name evidence="3" type="ORF">NB700_004214</name>
</gene>
<keyword evidence="1" id="KW-1133">Transmembrane helix</keyword>
<keyword evidence="2" id="KW-0732">Signal</keyword>
<feature type="signal peptide" evidence="2">
    <location>
        <begin position="1"/>
        <end position="20"/>
    </location>
</feature>
<sequence length="137" mass="14587">MRWPALLAALLLVVAPVASRLLETASLSVPMCTTAGLQAMPELPPEHGAAHAIHADHHEVSGAQRDHGPAHAACDYCLLAARLLPWLAIVLLLAAVLPAPRAATPLRHRVHAAVRWRAHGARGPPPNLQNALLFPVR</sequence>
<organism evidence="3 4">
    <name type="scientific">Xanthomonas sacchari</name>
    <dbReference type="NCBI Taxonomy" id="56458"/>
    <lineage>
        <taxon>Bacteria</taxon>
        <taxon>Pseudomonadati</taxon>
        <taxon>Pseudomonadota</taxon>
        <taxon>Gammaproteobacteria</taxon>
        <taxon>Lysobacterales</taxon>
        <taxon>Lysobacteraceae</taxon>
        <taxon>Xanthomonas</taxon>
    </lineage>
</organism>
<comment type="caution">
    <text evidence="3">The sequence shown here is derived from an EMBL/GenBank/DDBJ whole genome shotgun (WGS) entry which is preliminary data.</text>
</comment>
<accession>A0ABT3E1L6</accession>
<dbReference type="InterPro" id="IPR021333">
    <property type="entry name" value="DUF2946"/>
</dbReference>
<reference evidence="3 4" key="1">
    <citation type="submission" date="2022-06" db="EMBL/GenBank/DDBJ databases">
        <title>Dynamics of rice microbiomes reveals core vertical transmitted seed endophytes.</title>
        <authorList>
            <person name="Liao K."/>
            <person name="Zhang X."/>
        </authorList>
    </citation>
    <scope>NUCLEOTIDE SEQUENCE [LARGE SCALE GENOMIC DNA]</scope>
    <source>
        <strain evidence="3 4">YT10-10-1</strain>
    </source>
</reference>
<dbReference type="Pfam" id="PF11162">
    <property type="entry name" value="DUF2946"/>
    <property type="match status" value="1"/>
</dbReference>
<evidence type="ECO:0000313" key="4">
    <source>
        <dbReference type="Proteomes" id="UP001320843"/>
    </source>
</evidence>
<feature type="transmembrane region" description="Helical" evidence="1">
    <location>
        <begin position="83"/>
        <end position="99"/>
    </location>
</feature>